<feature type="domain" description="HTH LytTR-type" evidence="3">
    <location>
        <begin position="145"/>
        <end position="230"/>
    </location>
</feature>
<accession>A0A328YMX3</accession>
<evidence type="ECO:0000259" key="3">
    <source>
        <dbReference type="PROSITE" id="PS50930"/>
    </source>
</evidence>
<dbReference type="InterPro" id="IPR007492">
    <property type="entry name" value="LytTR_DNA-bd_dom"/>
</dbReference>
<dbReference type="GO" id="GO:0000156">
    <property type="term" value="F:phosphorelay response regulator activity"/>
    <property type="evidence" value="ECO:0007669"/>
    <property type="project" value="InterPro"/>
</dbReference>
<keyword evidence="1" id="KW-0597">Phosphoprotein</keyword>
<dbReference type="Proteomes" id="UP000248840">
    <property type="component" value="Unassembled WGS sequence"/>
</dbReference>
<dbReference type="Gene3D" id="3.40.50.2300">
    <property type="match status" value="1"/>
</dbReference>
<dbReference type="SUPFAM" id="SSF52172">
    <property type="entry name" value="CheY-like"/>
    <property type="match status" value="1"/>
</dbReference>
<evidence type="ECO:0000256" key="1">
    <source>
        <dbReference type="PROSITE-ProRule" id="PRU00169"/>
    </source>
</evidence>
<dbReference type="PANTHER" id="PTHR37299">
    <property type="entry name" value="TRANSCRIPTIONAL REGULATOR-RELATED"/>
    <property type="match status" value="1"/>
</dbReference>
<dbReference type="EMBL" id="QLSZ01000001">
    <property type="protein sequence ID" value="RAR75458.1"/>
    <property type="molecule type" value="Genomic_DNA"/>
</dbReference>
<proteinExistence type="predicted"/>
<dbReference type="Pfam" id="PF04397">
    <property type="entry name" value="LytTR"/>
    <property type="match status" value="1"/>
</dbReference>
<dbReference type="OrthoDB" id="2168082at2"/>
<keyword evidence="5" id="KW-1185">Reference proteome</keyword>
<evidence type="ECO:0000313" key="5">
    <source>
        <dbReference type="Proteomes" id="UP000248840"/>
    </source>
</evidence>
<dbReference type="SMART" id="SM00448">
    <property type="entry name" value="REC"/>
    <property type="match status" value="1"/>
</dbReference>
<name>A0A328YMX3_9FLAO</name>
<gene>
    <name evidence="4" type="ORF">CLV55_101154</name>
</gene>
<dbReference type="InterPro" id="IPR011006">
    <property type="entry name" value="CheY-like_superfamily"/>
</dbReference>
<dbReference type="InterPro" id="IPR001789">
    <property type="entry name" value="Sig_transdc_resp-reg_receiver"/>
</dbReference>
<sequence length="231" mass="26710">MKLNCIVVDDSTIQRAVLVKLINNHSFLNLLGDFENPIEAKNCIETALIDIMFLDIEMPIISGFDFIDSLKIKPQIIITSSKADYALKAFEYNVTDYIQKPINVNRFNVAIKKAIELYNFRRENNEEDGEFIFIKSNLKKLKVYLNKIKWIEAYGDYVKVVTEDETNLVLSTMKAFENELPNKKFIRVHKSYIINIEKVERYSSKSAEIGVFNIPLSRTKKENLIKALASL</sequence>
<organism evidence="4 5">
    <name type="scientific">Flavobacterium aciduliphilum</name>
    <dbReference type="NCBI Taxonomy" id="1101402"/>
    <lineage>
        <taxon>Bacteria</taxon>
        <taxon>Pseudomonadati</taxon>
        <taxon>Bacteroidota</taxon>
        <taxon>Flavobacteriia</taxon>
        <taxon>Flavobacteriales</taxon>
        <taxon>Flavobacteriaceae</taxon>
        <taxon>Flavobacterium</taxon>
    </lineage>
</organism>
<dbReference type="PROSITE" id="PS50930">
    <property type="entry name" value="HTH_LYTTR"/>
    <property type="match status" value="1"/>
</dbReference>
<dbReference type="PROSITE" id="PS50110">
    <property type="entry name" value="RESPONSE_REGULATORY"/>
    <property type="match status" value="1"/>
</dbReference>
<dbReference type="SMART" id="SM00850">
    <property type="entry name" value="LytTR"/>
    <property type="match status" value="1"/>
</dbReference>
<evidence type="ECO:0000259" key="2">
    <source>
        <dbReference type="PROSITE" id="PS50110"/>
    </source>
</evidence>
<feature type="domain" description="Response regulatory" evidence="2">
    <location>
        <begin position="4"/>
        <end position="115"/>
    </location>
</feature>
<comment type="caution">
    <text evidence="4">The sequence shown here is derived from an EMBL/GenBank/DDBJ whole genome shotgun (WGS) entry which is preliminary data.</text>
</comment>
<dbReference type="GO" id="GO:0003677">
    <property type="term" value="F:DNA binding"/>
    <property type="evidence" value="ECO:0007669"/>
    <property type="project" value="InterPro"/>
</dbReference>
<dbReference type="PANTHER" id="PTHR37299:SF1">
    <property type="entry name" value="STAGE 0 SPORULATION PROTEIN A HOMOLOG"/>
    <property type="match status" value="1"/>
</dbReference>
<reference evidence="4 5" key="1">
    <citation type="submission" date="2018-06" db="EMBL/GenBank/DDBJ databases">
        <title>Genomic Encyclopedia of Archaeal and Bacterial Type Strains, Phase II (KMG-II): from individual species to whole genera.</title>
        <authorList>
            <person name="Goeker M."/>
        </authorList>
    </citation>
    <scope>NUCLEOTIDE SEQUENCE [LARGE SCALE GENOMIC DNA]</scope>
    <source>
        <strain evidence="4 5">DSM 25663</strain>
    </source>
</reference>
<dbReference type="InterPro" id="IPR046947">
    <property type="entry name" value="LytR-like"/>
</dbReference>
<evidence type="ECO:0000313" key="4">
    <source>
        <dbReference type="EMBL" id="RAR75458.1"/>
    </source>
</evidence>
<dbReference type="AlphaFoldDB" id="A0A328YMX3"/>
<protein>
    <submittedName>
        <fullName evidence="4">LytTR family two component transcriptional regulator</fullName>
    </submittedName>
</protein>
<dbReference type="RefSeq" id="WP_112111831.1">
    <property type="nucleotide sequence ID" value="NZ_QLSZ01000001.1"/>
</dbReference>
<dbReference type="Gene3D" id="2.40.50.1020">
    <property type="entry name" value="LytTr DNA-binding domain"/>
    <property type="match status" value="1"/>
</dbReference>
<dbReference type="Pfam" id="PF00072">
    <property type="entry name" value="Response_reg"/>
    <property type="match status" value="1"/>
</dbReference>
<feature type="modified residue" description="4-aspartylphosphate" evidence="1">
    <location>
        <position position="55"/>
    </location>
</feature>